<dbReference type="RefSeq" id="WP_091546029.1">
    <property type="nucleotide sequence ID" value="NZ_FMUS01000027.1"/>
</dbReference>
<dbReference type="GO" id="GO:0004077">
    <property type="term" value="F:biotin--[biotin carboxyl-carrier protein] ligase activity"/>
    <property type="evidence" value="ECO:0007669"/>
    <property type="project" value="UniProtKB-UniRule"/>
</dbReference>
<dbReference type="GO" id="GO:0005524">
    <property type="term" value="F:ATP binding"/>
    <property type="evidence" value="ECO:0007669"/>
    <property type="project" value="UniProtKB-UniRule"/>
</dbReference>
<keyword evidence="5" id="KW-0678">Repressor</keyword>
<keyword evidence="5" id="KW-0804">Transcription</keyword>
<evidence type="ECO:0000256" key="1">
    <source>
        <dbReference type="ARBA" id="ARBA00022598"/>
    </source>
</evidence>
<comment type="caution">
    <text evidence="5">Lacks conserved residue(s) required for the propagation of feature annotation.</text>
</comment>
<dbReference type="InterPro" id="IPR004408">
    <property type="entry name" value="Biotin_CoA_COase_ligase"/>
</dbReference>
<dbReference type="InterPro" id="IPR045864">
    <property type="entry name" value="aa-tRNA-synth_II/BPL/LPL"/>
</dbReference>
<dbReference type="Gene3D" id="2.30.30.100">
    <property type="match status" value="1"/>
</dbReference>
<keyword evidence="3 5" id="KW-0067">ATP-binding</keyword>
<dbReference type="Gene3D" id="3.30.930.10">
    <property type="entry name" value="Bira Bifunctional Protein, Domain 2"/>
    <property type="match status" value="1"/>
</dbReference>
<keyword evidence="2 5" id="KW-0547">Nucleotide-binding</keyword>
<dbReference type="GO" id="GO:0003677">
    <property type="term" value="F:DNA binding"/>
    <property type="evidence" value="ECO:0007669"/>
    <property type="project" value="UniProtKB-UniRule"/>
</dbReference>
<dbReference type="CDD" id="cd16442">
    <property type="entry name" value="BPL"/>
    <property type="match status" value="1"/>
</dbReference>
<feature type="DNA-binding region" description="H-T-H motif" evidence="5">
    <location>
        <begin position="19"/>
        <end position="38"/>
    </location>
</feature>
<dbReference type="InterPro" id="IPR036390">
    <property type="entry name" value="WH_DNA-bd_sf"/>
</dbReference>
<evidence type="ECO:0000256" key="2">
    <source>
        <dbReference type="ARBA" id="ARBA00022741"/>
    </source>
</evidence>
<dbReference type="OrthoDB" id="9807064at2"/>
<organism evidence="7 8">
    <name type="scientific">Alkaliphilus peptidifermentans DSM 18978</name>
    <dbReference type="NCBI Taxonomy" id="1120976"/>
    <lineage>
        <taxon>Bacteria</taxon>
        <taxon>Bacillati</taxon>
        <taxon>Bacillota</taxon>
        <taxon>Clostridia</taxon>
        <taxon>Peptostreptococcales</taxon>
        <taxon>Natronincolaceae</taxon>
        <taxon>Alkaliphilus</taxon>
    </lineage>
</organism>
<accession>A0A1G5KGH6</accession>
<evidence type="ECO:0000313" key="8">
    <source>
        <dbReference type="Proteomes" id="UP000198636"/>
    </source>
</evidence>
<dbReference type="AlphaFoldDB" id="A0A1G5KGH6"/>
<keyword evidence="5" id="KW-0805">Transcription regulation</keyword>
<feature type="binding site" evidence="5">
    <location>
        <begin position="90"/>
        <end position="92"/>
    </location>
    <ligand>
        <name>biotin</name>
        <dbReference type="ChEBI" id="CHEBI:57586"/>
    </ligand>
</feature>
<dbReference type="Pfam" id="PF02237">
    <property type="entry name" value="BPL_C"/>
    <property type="match status" value="1"/>
</dbReference>
<sequence length="326" mass="35999">MKNKILQELISQQGAYISGESLAEKCNVSRTAIWKQINALKKDGYIIETANRRGYLLKENDDMLLPAEIQANLNTSEIGKKIIHFQSIDSTNTYAKEIAEKMPSGTIIVSEEQLGGKGRMGKDWTSPKGEGIWMSVILKPHIPPEEGSKLTQIAAAAVCEGIRSITGLNALIKWPNDVVVGGRKVCGILTEMVAEINQIHYLIVGPGINVNNSRFDESLSNIATSLYLEKGEKIHRKKLLCEIINKFDQLYNDFITEGTLKKSIDICRMNSALIGREIIIHQGGKKIKAKALDITEDGLLEVIYEDGSKSKIISGEVSIRGKNGYV</sequence>
<gene>
    <name evidence="5" type="primary">birA</name>
    <name evidence="7" type="ORF">SAMN03080606_03470</name>
</gene>
<evidence type="ECO:0000259" key="6">
    <source>
        <dbReference type="PROSITE" id="PS51733"/>
    </source>
</evidence>
<comment type="similarity">
    <text evidence="5">Belongs to the biotin--protein ligase family.</text>
</comment>
<evidence type="ECO:0000256" key="3">
    <source>
        <dbReference type="ARBA" id="ARBA00022840"/>
    </source>
</evidence>
<keyword evidence="1 5" id="KW-0436">Ligase</keyword>
<reference evidence="7 8" key="1">
    <citation type="submission" date="2016-10" db="EMBL/GenBank/DDBJ databases">
        <authorList>
            <person name="de Groot N.N."/>
        </authorList>
    </citation>
    <scope>NUCLEOTIDE SEQUENCE [LARGE SCALE GENOMIC DNA]</scope>
    <source>
        <strain evidence="7 8">DSM 18978</strain>
    </source>
</reference>
<dbReference type="InterPro" id="IPR008988">
    <property type="entry name" value="Transcriptional_repressor_C"/>
</dbReference>
<dbReference type="Proteomes" id="UP000198636">
    <property type="component" value="Unassembled WGS sequence"/>
</dbReference>
<feature type="binding site" evidence="5">
    <location>
        <position position="184"/>
    </location>
    <ligand>
        <name>biotin</name>
        <dbReference type="ChEBI" id="CHEBI:57586"/>
    </ligand>
</feature>
<dbReference type="EC" id="6.3.4.15" evidence="5"/>
<feature type="binding site" evidence="5">
    <location>
        <position position="113"/>
    </location>
    <ligand>
        <name>biotin</name>
        <dbReference type="ChEBI" id="CHEBI:57586"/>
    </ligand>
</feature>
<dbReference type="Pfam" id="PF08279">
    <property type="entry name" value="HTH_11"/>
    <property type="match status" value="1"/>
</dbReference>
<keyword evidence="8" id="KW-1185">Reference proteome</keyword>
<dbReference type="InterPro" id="IPR004143">
    <property type="entry name" value="BPL_LPL_catalytic"/>
</dbReference>
<dbReference type="GO" id="GO:0006355">
    <property type="term" value="P:regulation of DNA-templated transcription"/>
    <property type="evidence" value="ECO:0007669"/>
    <property type="project" value="UniProtKB-UniRule"/>
</dbReference>
<keyword evidence="4 5" id="KW-0092">Biotin</keyword>
<dbReference type="SUPFAM" id="SSF50037">
    <property type="entry name" value="C-terminal domain of transcriptional repressors"/>
    <property type="match status" value="1"/>
</dbReference>
<dbReference type="InterPro" id="IPR013196">
    <property type="entry name" value="HTH_11"/>
</dbReference>
<dbReference type="GO" id="GO:0016740">
    <property type="term" value="F:transferase activity"/>
    <property type="evidence" value="ECO:0007669"/>
    <property type="project" value="UniProtKB-ARBA"/>
</dbReference>
<evidence type="ECO:0000256" key="4">
    <source>
        <dbReference type="ARBA" id="ARBA00023267"/>
    </source>
</evidence>
<dbReference type="InterPro" id="IPR030855">
    <property type="entry name" value="Bifunct_BirA"/>
</dbReference>
<evidence type="ECO:0000256" key="5">
    <source>
        <dbReference type="HAMAP-Rule" id="MF_00978"/>
    </source>
</evidence>
<dbReference type="GO" id="GO:0009249">
    <property type="term" value="P:protein lipoylation"/>
    <property type="evidence" value="ECO:0007669"/>
    <property type="project" value="UniProtKB-ARBA"/>
</dbReference>
<dbReference type="InterPro" id="IPR036388">
    <property type="entry name" value="WH-like_DNA-bd_sf"/>
</dbReference>
<comment type="function">
    <text evidence="5">Acts both as a biotin--[acetyl-CoA-carboxylase] ligase and a repressor.</text>
</comment>
<dbReference type="Gene3D" id="1.10.10.10">
    <property type="entry name" value="Winged helix-like DNA-binding domain superfamily/Winged helix DNA-binding domain"/>
    <property type="match status" value="1"/>
</dbReference>
<protein>
    <recommendedName>
        <fullName evidence="5">Bifunctional ligase/repressor BirA</fullName>
    </recommendedName>
    <alternativeName>
        <fullName evidence="5">Biotin--[acetyl-CoA-carboxylase] ligase</fullName>
        <ecNumber evidence="5">6.3.4.15</ecNumber>
    </alternativeName>
    <alternativeName>
        <fullName evidence="5">Biotin--protein ligase</fullName>
    </alternativeName>
    <alternativeName>
        <fullName evidence="5">Biotin-[acetyl-CoA carboxylase] synthetase</fullName>
    </alternativeName>
</protein>
<dbReference type="GO" id="GO:0005737">
    <property type="term" value="C:cytoplasm"/>
    <property type="evidence" value="ECO:0007669"/>
    <property type="project" value="TreeGrafter"/>
</dbReference>
<dbReference type="PANTHER" id="PTHR12835">
    <property type="entry name" value="BIOTIN PROTEIN LIGASE"/>
    <property type="match status" value="1"/>
</dbReference>
<dbReference type="NCBIfam" id="TIGR00121">
    <property type="entry name" value="birA_ligase"/>
    <property type="match status" value="1"/>
</dbReference>
<dbReference type="STRING" id="1120976.SAMN03080606_03470"/>
<dbReference type="SUPFAM" id="SSF46785">
    <property type="entry name" value="Winged helix' DNA-binding domain"/>
    <property type="match status" value="1"/>
</dbReference>
<dbReference type="EMBL" id="FMUS01000027">
    <property type="protein sequence ID" value="SCY99676.1"/>
    <property type="molecule type" value="Genomic_DNA"/>
</dbReference>
<comment type="catalytic activity">
    <reaction evidence="5">
        <text>biotin + L-lysyl-[protein] + ATP = N(6)-biotinyl-L-lysyl-[protein] + AMP + diphosphate + H(+)</text>
        <dbReference type="Rhea" id="RHEA:11756"/>
        <dbReference type="Rhea" id="RHEA-COMP:9752"/>
        <dbReference type="Rhea" id="RHEA-COMP:10505"/>
        <dbReference type="ChEBI" id="CHEBI:15378"/>
        <dbReference type="ChEBI" id="CHEBI:29969"/>
        <dbReference type="ChEBI" id="CHEBI:30616"/>
        <dbReference type="ChEBI" id="CHEBI:33019"/>
        <dbReference type="ChEBI" id="CHEBI:57586"/>
        <dbReference type="ChEBI" id="CHEBI:83144"/>
        <dbReference type="ChEBI" id="CHEBI:456215"/>
        <dbReference type="EC" id="6.3.4.15"/>
    </reaction>
</comment>
<dbReference type="PROSITE" id="PS51733">
    <property type="entry name" value="BPL_LPL_CATALYTIC"/>
    <property type="match status" value="1"/>
</dbReference>
<dbReference type="PANTHER" id="PTHR12835:SF5">
    <property type="entry name" value="BIOTIN--PROTEIN LIGASE"/>
    <property type="match status" value="1"/>
</dbReference>
<dbReference type="Pfam" id="PF03099">
    <property type="entry name" value="BPL_LplA_LipB"/>
    <property type="match status" value="1"/>
</dbReference>
<dbReference type="SUPFAM" id="SSF55681">
    <property type="entry name" value="Class II aaRS and biotin synthetases"/>
    <property type="match status" value="1"/>
</dbReference>
<name>A0A1G5KGH6_9FIRM</name>
<keyword evidence="5" id="KW-0238">DNA-binding</keyword>
<dbReference type="HAMAP" id="MF_00978">
    <property type="entry name" value="Bifunct_BirA"/>
    <property type="match status" value="1"/>
</dbReference>
<dbReference type="InterPro" id="IPR003142">
    <property type="entry name" value="BPL_C"/>
</dbReference>
<feature type="domain" description="BPL/LPL catalytic" evidence="6">
    <location>
        <begin position="67"/>
        <end position="255"/>
    </location>
</feature>
<proteinExistence type="inferred from homology"/>
<evidence type="ECO:0000313" key="7">
    <source>
        <dbReference type="EMBL" id="SCY99676.1"/>
    </source>
</evidence>